<keyword evidence="1" id="KW-0812">Transmembrane</keyword>
<keyword evidence="3" id="KW-1185">Reference proteome</keyword>
<accession>A0ABS5PJC6</accession>
<evidence type="ECO:0000313" key="3">
    <source>
        <dbReference type="Proteomes" id="UP000746471"/>
    </source>
</evidence>
<feature type="transmembrane region" description="Helical" evidence="1">
    <location>
        <begin position="409"/>
        <end position="434"/>
    </location>
</feature>
<feature type="transmembrane region" description="Helical" evidence="1">
    <location>
        <begin position="332"/>
        <end position="357"/>
    </location>
</feature>
<dbReference type="PANTHER" id="PTHR30354:SF7">
    <property type="entry name" value="BLL7963 PROTEIN"/>
    <property type="match status" value="1"/>
</dbReference>
<protein>
    <submittedName>
        <fullName evidence="2">GntP family permease</fullName>
    </submittedName>
</protein>
<comment type="caution">
    <text evidence="2">The sequence shown here is derived from an EMBL/GenBank/DDBJ whole genome shotgun (WGS) entry which is preliminary data.</text>
</comment>
<reference evidence="2 3" key="1">
    <citation type="submission" date="2021-05" db="EMBL/GenBank/DDBJ databases">
        <title>Fusibacter ferrireducens sp. nov., an anaerobic, sulfur- and Fe-reducing bacterium isolated from the mangrove sediment.</title>
        <authorList>
            <person name="Qiu D."/>
        </authorList>
    </citation>
    <scope>NUCLEOTIDE SEQUENCE [LARGE SCALE GENOMIC DNA]</scope>
    <source>
        <strain evidence="2 3">DSM 12116</strain>
    </source>
</reference>
<dbReference type="InterPro" id="IPR003474">
    <property type="entry name" value="Glcn_transporter"/>
</dbReference>
<feature type="transmembrane region" description="Helical" evidence="1">
    <location>
        <begin position="140"/>
        <end position="157"/>
    </location>
</feature>
<sequence>MIGIIGLIFAILILSILAYKGVSALPLTLLAGLVVILTNRMDIWTSYSEYYLSGYVGFFKGYFLIFASSSLYAKVMEDSGAAVAIGYKFVDWFGKQRAVLVVFLSTAVLTYGGVSLFVVIFAVLPIIMVLFKEGDVPRRLAAGCLGAGAATFTMTTLPGSPQLTNVIPSRFLGTPLTAAPVFSIIAAIFQFVLLYAYLRWEEKRLREAGEHFSYIEGQDVKQYEIDRDQLPSAFASFLPLVVLIVLIIALKGVIDNATMLVVAAMCVATVLATVLHWSRLKDKMKTINVGLSSAVPAIASPCAVVGFGTLVQNSSSFVDIVAWINSFNMNPYVSGTLATAIISGITGSSSGGLQIALQTFGEQFMQSGANLQILHRLIAIAAGSLDSLPHSSGVFLMLAILGLNHKSSYRFFGITTVVIPLITFVIFTAGIIVLGI</sequence>
<feature type="transmembrane region" description="Helical" evidence="1">
    <location>
        <begin position="6"/>
        <end position="38"/>
    </location>
</feature>
<feature type="transmembrane region" description="Helical" evidence="1">
    <location>
        <begin position="230"/>
        <end position="250"/>
    </location>
</feature>
<proteinExistence type="predicted"/>
<feature type="transmembrane region" description="Helical" evidence="1">
    <location>
        <begin position="50"/>
        <end position="73"/>
    </location>
</feature>
<keyword evidence="1" id="KW-0472">Membrane</keyword>
<feature type="transmembrane region" description="Helical" evidence="1">
    <location>
        <begin position="98"/>
        <end position="131"/>
    </location>
</feature>
<gene>
    <name evidence="2" type="ORF">KHM83_00865</name>
</gene>
<evidence type="ECO:0000256" key="1">
    <source>
        <dbReference type="SAM" id="Phobius"/>
    </source>
</evidence>
<dbReference type="EMBL" id="JAHBCL010000001">
    <property type="protein sequence ID" value="MBS7525219.1"/>
    <property type="molecule type" value="Genomic_DNA"/>
</dbReference>
<dbReference type="RefSeq" id="WP_213235002.1">
    <property type="nucleotide sequence ID" value="NZ_JAHBCL010000001.1"/>
</dbReference>
<feature type="transmembrane region" description="Helical" evidence="1">
    <location>
        <begin position="256"/>
        <end position="277"/>
    </location>
</feature>
<feature type="transmembrane region" description="Helical" evidence="1">
    <location>
        <begin position="177"/>
        <end position="198"/>
    </location>
</feature>
<dbReference type="Proteomes" id="UP000746471">
    <property type="component" value="Unassembled WGS sequence"/>
</dbReference>
<name>A0ABS5PJC6_9FIRM</name>
<keyword evidence="1" id="KW-1133">Transmembrane helix</keyword>
<evidence type="ECO:0000313" key="2">
    <source>
        <dbReference type="EMBL" id="MBS7525219.1"/>
    </source>
</evidence>
<feature type="transmembrane region" description="Helical" evidence="1">
    <location>
        <begin position="289"/>
        <end position="312"/>
    </location>
</feature>
<dbReference type="Pfam" id="PF02447">
    <property type="entry name" value="GntP_permease"/>
    <property type="match status" value="1"/>
</dbReference>
<organism evidence="2 3">
    <name type="scientific">Fusibacter paucivorans</name>
    <dbReference type="NCBI Taxonomy" id="76009"/>
    <lineage>
        <taxon>Bacteria</taxon>
        <taxon>Bacillati</taxon>
        <taxon>Bacillota</taxon>
        <taxon>Clostridia</taxon>
        <taxon>Eubacteriales</taxon>
        <taxon>Eubacteriales Family XII. Incertae Sedis</taxon>
        <taxon>Fusibacter</taxon>
    </lineage>
</organism>
<feature type="transmembrane region" description="Helical" evidence="1">
    <location>
        <begin position="377"/>
        <end position="403"/>
    </location>
</feature>
<dbReference type="PANTHER" id="PTHR30354">
    <property type="entry name" value="GNT FAMILY GLUCONATE TRANSPORTER"/>
    <property type="match status" value="1"/>
</dbReference>